<evidence type="ECO:0000313" key="1">
    <source>
        <dbReference type="EMBL" id="KAI4379515.1"/>
    </source>
</evidence>
<organism evidence="1 2">
    <name type="scientific">Melastoma candidum</name>
    <dbReference type="NCBI Taxonomy" id="119954"/>
    <lineage>
        <taxon>Eukaryota</taxon>
        <taxon>Viridiplantae</taxon>
        <taxon>Streptophyta</taxon>
        <taxon>Embryophyta</taxon>
        <taxon>Tracheophyta</taxon>
        <taxon>Spermatophyta</taxon>
        <taxon>Magnoliopsida</taxon>
        <taxon>eudicotyledons</taxon>
        <taxon>Gunneridae</taxon>
        <taxon>Pentapetalae</taxon>
        <taxon>rosids</taxon>
        <taxon>malvids</taxon>
        <taxon>Myrtales</taxon>
        <taxon>Melastomataceae</taxon>
        <taxon>Melastomatoideae</taxon>
        <taxon>Melastomateae</taxon>
        <taxon>Melastoma</taxon>
    </lineage>
</organism>
<evidence type="ECO:0000313" key="2">
    <source>
        <dbReference type="Proteomes" id="UP001057402"/>
    </source>
</evidence>
<gene>
    <name evidence="1" type="ORF">MLD38_005798</name>
</gene>
<proteinExistence type="predicted"/>
<name>A0ACB9RKK4_9MYRT</name>
<protein>
    <submittedName>
        <fullName evidence="1">Uncharacterized protein</fullName>
    </submittedName>
</protein>
<dbReference type="Proteomes" id="UP001057402">
    <property type="component" value="Chromosome 3"/>
</dbReference>
<keyword evidence="2" id="KW-1185">Reference proteome</keyword>
<reference evidence="2" key="1">
    <citation type="journal article" date="2023" name="Front. Plant Sci.">
        <title>Chromosomal-level genome assembly of Melastoma candidum provides insights into trichome evolution.</title>
        <authorList>
            <person name="Zhong Y."/>
            <person name="Wu W."/>
            <person name="Sun C."/>
            <person name="Zou P."/>
            <person name="Liu Y."/>
            <person name="Dai S."/>
            <person name="Zhou R."/>
        </authorList>
    </citation>
    <scope>NUCLEOTIDE SEQUENCE [LARGE SCALE GENOMIC DNA]</scope>
</reference>
<sequence length="286" mass="32146">MSSKLMLEFYDMLPAYDIWSAVRRRFLQNTLARKLALRDRLLSLLLTNQGMASYLRDLKSIGDQLATIGKPVPLSEMILYALRGLSFSYESLATTLSYSAADQTFDQIRAYLLNYEQRLRQLSPDIGALYSASSPSWRHGQANTRRRFNTHGAMRAPVPDSPQTQHATGSAGRRTPLSRPHSPACLRPGLTSNGPLICQICGRRGHAALTCSHRFNRTISDVTETLAAVNIEDEAGTLWYPDSEATDHMTNSPGMLNRYTCYDGQRRVYVGCKYPKFLVYSTKVYC</sequence>
<accession>A0ACB9RKK4</accession>
<comment type="caution">
    <text evidence="1">The sequence shown here is derived from an EMBL/GenBank/DDBJ whole genome shotgun (WGS) entry which is preliminary data.</text>
</comment>
<dbReference type="EMBL" id="CM042882">
    <property type="protein sequence ID" value="KAI4379515.1"/>
    <property type="molecule type" value="Genomic_DNA"/>
</dbReference>